<evidence type="ECO:0000313" key="1">
    <source>
        <dbReference type="EMBL" id="GAQ17860.1"/>
    </source>
</evidence>
<evidence type="ECO:0000313" key="2">
    <source>
        <dbReference type="Proteomes" id="UP000052946"/>
    </source>
</evidence>
<comment type="caution">
    <text evidence="1">The sequence shown here is derived from an EMBL/GenBank/DDBJ whole genome shotgun (WGS) entry which is preliminary data.</text>
</comment>
<proteinExistence type="predicted"/>
<dbReference type="RefSeq" id="WP_058950080.1">
    <property type="nucleotide sequence ID" value="NZ_BBXV01000023.1"/>
</dbReference>
<dbReference type="EMBL" id="BBXV01000023">
    <property type="protein sequence ID" value="GAQ17860.1"/>
    <property type="molecule type" value="Genomic_DNA"/>
</dbReference>
<reference evidence="1 2" key="2">
    <citation type="journal article" date="2016" name="Genome Announc.">
        <title>Draft Genome Sequence of Oceanobacillus picturae Heshi-B3, Isolated from Fermented Rice Bran in a Traditional Japanese Seafood Dish.</title>
        <authorList>
            <person name="Akuzawa S."/>
            <person name="Nagaoka J."/>
            <person name="Kanekatsu M."/>
            <person name="Kanesaki Y."/>
            <person name="Suzuki T."/>
        </authorList>
    </citation>
    <scope>NUCLEOTIDE SEQUENCE [LARGE SCALE GENOMIC DNA]</scope>
    <source>
        <strain evidence="1 2">Heshi-B3</strain>
    </source>
</reference>
<dbReference type="AlphaFoldDB" id="A0A0U9HCP5"/>
<reference evidence="2" key="1">
    <citation type="submission" date="2015-07" db="EMBL/GenBank/DDBJ databases">
        <title>Draft Genome Sequence of Oceanobacillus picturae Heshi-B3 that Was Isolated from Fermented Rice Bran with Aging Salted Mackerel, Which Was Named Heshiko as Traditional Fermented Seafood in Japan.</title>
        <authorList>
            <person name="Akuzawa S."/>
            <person name="Nakagawa J."/>
            <person name="Kanekatsu T."/>
            <person name="Kanesaki Y."/>
            <person name="Suzuki T."/>
        </authorList>
    </citation>
    <scope>NUCLEOTIDE SEQUENCE [LARGE SCALE GENOMIC DNA]</scope>
    <source>
        <strain evidence="2">Heshi-B3</strain>
    </source>
</reference>
<sequence length="285" mass="34224">MELVINEFSLEGHFNSIDDFLDSLIDVIKIETIMKKTSLKLLKHYELYSSLVTKELTLHEILLDNNIRTRPEIRKFKRLLSTLINDPPYWNDDQRHGSSNNYYCDYTEKTHGYSLAEACERDRIVLSFLHNKFKEPDIKIKKNLDEVTLLNIYNPRDLLDFLYEMELIDSYSYCLYWFKDSKISMDLLDEDYGFSSLQKHETKIFISAMKLFDELSWDDIPNHEGLQYKQYQPSSNEDWFRNSAYNDKQIFKFRANQKLRCFGFREDNIMYILRFETDHKISDHG</sequence>
<dbReference type="OrthoDB" id="2991407at2"/>
<gene>
    <name evidence="1" type="ORF">OPHB3_1797</name>
</gene>
<organism evidence="1 2">
    <name type="scientific">Oceanobacillus picturae</name>
    <dbReference type="NCBI Taxonomy" id="171693"/>
    <lineage>
        <taxon>Bacteria</taxon>
        <taxon>Bacillati</taxon>
        <taxon>Bacillota</taxon>
        <taxon>Bacilli</taxon>
        <taxon>Bacillales</taxon>
        <taxon>Bacillaceae</taxon>
        <taxon>Oceanobacillus</taxon>
    </lineage>
</organism>
<name>A0A0U9HCP5_9BACI</name>
<protein>
    <submittedName>
        <fullName evidence="1">Uncharacterized protein</fullName>
    </submittedName>
</protein>
<dbReference type="Proteomes" id="UP000052946">
    <property type="component" value="Unassembled WGS sequence"/>
</dbReference>
<accession>A0A0U9HCP5</accession>